<feature type="region of interest" description="Disordered" evidence="1">
    <location>
        <begin position="129"/>
        <end position="162"/>
    </location>
</feature>
<evidence type="ECO:0000256" key="1">
    <source>
        <dbReference type="SAM" id="MobiDB-lite"/>
    </source>
</evidence>
<reference evidence="3 4" key="1">
    <citation type="journal article" date="2021" name="Sci. Rep.">
        <title>The genome of the diatom Chaetoceros tenuissimus carries an ancient integrated fragment of an extant virus.</title>
        <authorList>
            <person name="Hongo Y."/>
            <person name="Kimura K."/>
            <person name="Takaki Y."/>
            <person name="Yoshida Y."/>
            <person name="Baba S."/>
            <person name="Kobayashi G."/>
            <person name="Nagasaki K."/>
            <person name="Hano T."/>
            <person name="Tomaru Y."/>
        </authorList>
    </citation>
    <scope>NUCLEOTIDE SEQUENCE [LARGE SCALE GENOMIC DNA]</scope>
    <source>
        <strain evidence="3 4">NIES-3715</strain>
    </source>
</reference>
<proteinExistence type="predicted"/>
<evidence type="ECO:0000256" key="2">
    <source>
        <dbReference type="SAM" id="Phobius"/>
    </source>
</evidence>
<protein>
    <submittedName>
        <fullName evidence="3">Uncharacterized protein</fullName>
    </submittedName>
</protein>
<keyword evidence="2" id="KW-0472">Membrane</keyword>
<sequence length="475" mass="55953">MVSISKNKKGEGRRKRRVKFHRIVQILVSLATILISLALYGVYKSYKIVKLHHDIVNSREKRRQEQKERRVQEIEYWKRQAKRKKAELPRHCDGAVSPVSEIIIKGERHSGTKWIEGIISDNIFHAPRTHLPRNHKRKRRDDDEENNENDKESPQSVSNLLHHNDGDKVKIYRDSPNFGWKHGFLFPLGWGKPLGETELMIVVTRDVFTWLAKMYQVTYDEFMQEKSRELSFSDFIRTDYVAQCHPTPPKQLKRIMKARRGNMRSAMRIGNSHHENLHSRRIKKEPNHEYCKHLAGDKEDFDPWGVIAERAENIVQIRTQKYKQWLSNDPDERTYSGSKEQFVNNRVLLKMEALTPNESNDSEEARIALQQQFVADPIRNHCIEMYDDFVPTFSKGKFKATRSHQKKREKYDTSAETKRLMKMYSKSDILFVLSQIDLEFEHQLGYDYDYVNQILNRGVMGDLTAFLGDLTDFSS</sequence>
<name>A0AAD3H8P6_9STRA</name>
<accession>A0AAD3H8P6</accession>
<keyword evidence="2" id="KW-0812">Transmembrane</keyword>
<evidence type="ECO:0000313" key="4">
    <source>
        <dbReference type="Proteomes" id="UP001054902"/>
    </source>
</evidence>
<evidence type="ECO:0000313" key="3">
    <source>
        <dbReference type="EMBL" id="GFH54515.1"/>
    </source>
</evidence>
<keyword evidence="4" id="KW-1185">Reference proteome</keyword>
<feature type="transmembrane region" description="Helical" evidence="2">
    <location>
        <begin position="20"/>
        <end position="43"/>
    </location>
</feature>
<feature type="compositionally biased region" description="Basic residues" evidence="1">
    <location>
        <begin position="129"/>
        <end position="139"/>
    </location>
</feature>
<keyword evidence="2" id="KW-1133">Transmembrane helix</keyword>
<organism evidence="3 4">
    <name type="scientific">Chaetoceros tenuissimus</name>
    <dbReference type="NCBI Taxonomy" id="426638"/>
    <lineage>
        <taxon>Eukaryota</taxon>
        <taxon>Sar</taxon>
        <taxon>Stramenopiles</taxon>
        <taxon>Ochrophyta</taxon>
        <taxon>Bacillariophyta</taxon>
        <taxon>Coscinodiscophyceae</taxon>
        <taxon>Chaetocerotophycidae</taxon>
        <taxon>Chaetocerotales</taxon>
        <taxon>Chaetocerotaceae</taxon>
        <taxon>Chaetoceros</taxon>
    </lineage>
</organism>
<comment type="caution">
    <text evidence="3">The sequence shown here is derived from an EMBL/GenBank/DDBJ whole genome shotgun (WGS) entry which is preliminary data.</text>
</comment>
<dbReference type="Proteomes" id="UP001054902">
    <property type="component" value="Unassembled WGS sequence"/>
</dbReference>
<dbReference type="EMBL" id="BLLK01000047">
    <property type="protein sequence ID" value="GFH54515.1"/>
    <property type="molecule type" value="Genomic_DNA"/>
</dbReference>
<gene>
    <name evidence="3" type="ORF">CTEN210_10991</name>
</gene>
<dbReference type="AlphaFoldDB" id="A0AAD3H8P6"/>